<sequence length="160" mass="18027">MGASGWSYVTPYRGSVGASLEALQGEVFAQEYGDGEEYSTIEELYADEEFMEEEGTHSILDVRRVVESTKSPRESCAEDYFTVRPLAPARLLIHFGTDRPTVQQYEDAIAHSYTLMGARRRDDRDTSLLEEDKMRWTGVYVLLHADDQPTHVGFFGSSGD</sequence>
<dbReference type="AlphaFoldDB" id="A0A239IVE5"/>
<dbReference type="OrthoDB" id="3618826at2"/>
<accession>A0A239IVE5</accession>
<reference evidence="1 2" key="1">
    <citation type="submission" date="2017-06" db="EMBL/GenBank/DDBJ databases">
        <authorList>
            <person name="Kim H.J."/>
            <person name="Triplett B.A."/>
        </authorList>
    </citation>
    <scope>NUCLEOTIDE SEQUENCE [LARGE SCALE GENOMIC DNA]</scope>
    <source>
        <strain evidence="1 2">CGMCC 4.1858</strain>
    </source>
</reference>
<protein>
    <submittedName>
        <fullName evidence="1">Uncharacterized protein</fullName>
    </submittedName>
</protein>
<dbReference type="Proteomes" id="UP000198280">
    <property type="component" value="Unassembled WGS sequence"/>
</dbReference>
<gene>
    <name evidence="1" type="ORF">SAMN05216252_111148</name>
</gene>
<name>A0A239IVE5_9ACTN</name>
<evidence type="ECO:0000313" key="2">
    <source>
        <dbReference type="Proteomes" id="UP000198280"/>
    </source>
</evidence>
<organism evidence="1 2">
    <name type="scientific">Actinacidiphila glaucinigra</name>
    <dbReference type="NCBI Taxonomy" id="235986"/>
    <lineage>
        <taxon>Bacteria</taxon>
        <taxon>Bacillati</taxon>
        <taxon>Actinomycetota</taxon>
        <taxon>Actinomycetes</taxon>
        <taxon>Kitasatosporales</taxon>
        <taxon>Streptomycetaceae</taxon>
        <taxon>Actinacidiphila</taxon>
    </lineage>
</organism>
<keyword evidence="2" id="KW-1185">Reference proteome</keyword>
<dbReference type="EMBL" id="FZOF01000011">
    <property type="protein sequence ID" value="SNS97549.1"/>
    <property type="molecule type" value="Genomic_DNA"/>
</dbReference>
<proteinExistence type="predicted"/>
<evidence type="ECO:0000313" key="1">
    <source>
        <dbReference type="EMBL" id="SNS97549.1"/>
    </source>
</evidence>
<dbReference type="RefSeq" id="WP_089225756.1">
    <property type="nucleotide sequence ID" value="NZ_FZOF01000011.1"/>
</dbReference>